<dbReference type="RefSeq" id="WP_229670185.1">
    <property type="nucleotide sequence ID" value="NZ_BMMZ01000008.1"/>
</dbReference>
<dbReference type="Gene3D" id="1.10.150.240">
    <property type="entry name" value="Putative phosphatase, domain 2"/>
    <property type="match status" value="1"/>
</dbReference>
<dbReference type="SFLD" id="SFLDG01129">
    <property type="entry name" value="C1.5:_HAD__Beta-PGM__Phosphata"/>
    <property type="match status" value="1"/>
</dbReference>
<dbReference type="InterPro" id="IPR023214">
    <property type="entry name" value="HAD_sf"/>
</dbReference>
<name>A0A917SDC5_9ACTN</name>
<protein>
    <submittedName>
        <fullName evidence="1">Phosphatase</fullName>
    </submittedName>
</protein>
<organism evidence="1 2">
    <name type="scientific">Microlunatus endophyticus</name>
    <dbReference type="NCBI Taxonomy" id="1716077"/>
    <lineage>
        <taxon>Bacteria</taxon>
        <taxon>Bacillati</taxon>
        <taxon>Actinomycetota</taxon>
        <taxon>Actinomycetes</taxon>
        <taxon>Propionibacteriales</taxon>
        <taxon>Propionibacteriaceae</taxon>
        <taxon>Microlunatus</taxon>
    </lineage>
</organism>
<dbReference type="NCBIfam" id="TIGR01509">
    <property type="entry name" value="HAD-SF-IA-v3"/>
    <property type="match status" value="1"/>
</dbReference>
<dbReference type="PANTHER" id="PTHR43481">
    <property type="entry name" value="FRUCTOSE-1-PHOSPHATE PHOSPHATASE"/>
    <property type="match status" value="1"/>
</dbReference>
<reference evidence="1" key="2">
    <citation type="submission" date="2020-09" db="EMBL/GenBank/DDBJ databases">
        <authorList>
            <person name="Sun Q."/>
            <person name="Zhou Y."/>
        </authorList>
    </citation>
    <scope>NUCLEOTIDE SEQUENCE</scope>
    <source>
        <strain evidence="1">CGMCC 4.7306</strain>
    </source>
</reference>
<dbReference type="InterPro" id="IPR023198">
    <property type="entry name" value="PGP-like_dom2"/>
</dbReference>
<dbReference type="InterPro" id="IPR051806">
    <property type="entry name" value="HAD-like_SPP"/>
</dbReference>
<dbReference type="InterPro" id="IPR006439">
    <property type="entry name" value="HAD-SF_hydro_IA"/>
</dbReference>
<evidence type="ECO:0000313" key="1">
    <source>
        <dbReference type="EMBL" id="GGL72153.1"/>
    </source>
</evidence>
<keyword evidence="2" id="KW-1185">Reference proteome</keyword>
<dbReference type="Pfam" id="PF13419">
    <property type="entry name" value="HAD_2"/>
    <property type="match status" value="1"/>
</dbReference>
<dbReference type="InterPro" id="IPR041492">
    <property type="entry name" value="HAD_2"/>
</dbReference>
<proteinExistence type="predicted"/>
<reference evidence="1" key="1">
    <citation type="journal article" date="2014" name="Int. J. Syst. Evol. Microbiol.">
        <title>Complete genome sequence of Corynebacterium casei LMG S-19264T (=DSM 44701T), isolated from a smear-ripened cheese.</title>
        <authorList>
            <consortium name="US DOE Joint Genome Institute (JGI-PGF)"/>
            <person name="Walter F."/>
            <person name="Albersmeier A."/>
            <person name="Kalinowski J."/>
            <person name="Ruckert C."/>
        </authorList>
    </citation>
    <scope>NUCLEOTIDE SEQUENCE</scope>
    <source>
        <strain evidence="1">CGMCC 4.7306</strain>
    </source>
</reference>
<evidence type="ECO:0000313" key="2">
    <source>
        <dbReference type="Proteomes" id="UP000613840"/>
    </source>
</evidence>
<comment type="caution">
    <text evidence="1">The sequence shown here is derived from an EMBL/GenBank/DDBJ whole genome shotgun (WGS) entry which is preliminary data.</text>
</comment>
<dbReference type="PANTHER" id="PTHR43481:SF4">
    <property type="entry name" value="GLYCEROL-1-PHOSPHATE PHOSPHOHYDROLASE 1-RELATED"/>
    <property type="match status" value="1"/>
</dbReference>
<dbReference type="SFLD" id="SFLDS00003">
    <property type="entry name" value="Haloacid_Dehalogenase"/>
    <property type="match status" value="1"/>
</dbReference>
<dbReference type="EMBL" id="BMMZ01000008">
    <property type="protein sequence ID" value="GGL72153.1"/>
    <property type="molecule type" value="Genomic_DNA"/>
</dbReference>
<dbReference type="Gene3D" id="3.40.50.1000">
    <property type="entry name" value="HAD superfamily/HAD-like"/>
    <property type="match status" value="1"/>
</dbReference>
<dbReference type="GO" id="GO:0050308">
    <property type="term" value="F:sugar-phosphatase activity"/>
    <property type="evidence" value="ECO:0007669"/>
    <property type="project" value="TreeGrafter"/>
</dbReference>
<accession>A0A917SDC5</accession>
<dbReference type="InterPro" id="IPR036412">
    <property type="entry name" value="HAD-like_sf"/>
</dbReference>
<dbReference type="SUPFAM" id="SSF56784">
    <property type="entry name" value="HAD-like"/>
    <property type="match status" value="1"/>
</dbReference>
<sequence length="221" mass="23599">MTDGPSVTERDFAAVVFDMDGTLIDSTPAVIRSWTTWAGELGIPLERLLGYHGVPAEATVRELVPPKRQQWAIDRINELELSDLDGVLPLPGATEAFRTLPADRVGIATSCTAVLARARLDAAGLTPPAVLVTVDDVTRGKPAPDPYLKAVERLGHPPQDCLVVEDAVKGLQAARAAGCATLAVVTTTPRKELLADLVVDNLSRLTWITDPATGRVRVKPD</sequence>
<dbReference type="Proteomes" id="UP000613840">
    <property type="component" value="Unassembled WGS sequence"/>
</dbReference>
<gene>
    <name evidence="1" type="ORF">GCM10011575_33210</name>
</gene>
<dbReference type="AlphaFoldDB" id="A0A917SDC5"/>